<name>A0A812KSP4_SYMPI</name>
<keyword evidence="2" id="KW-1185">Reference proteome</keyword>
<dbReference type="Proteomes" id="UP000649617">
    <property type="component" value="Unassembled WGS sequence"/>
</dbReference>
<proteinExistence type="predicted"/>
<organism evidence="1 2">
    <name type="scientific">Symbiodinium pilosum</name>
    <name type="common">Dinoflagellate</name>
    <dbReference type="NCBI Taxonomy" id="2952"/>
    <lineage>
        <taxon>Eukaryota</taxon>
        <taxon>Sar</taxon>
        <taxon>Alveolata</taxon>
        <taxon>Dinophyceae</taxon>
        <taxon>Suessiales</taxon>
        <taxon>Symbiodiniaceae</taxon>
        <taxon>Symbiodinium</taxon>
    </lineage>
</organism>
<protein>
    <submittedName>
        <fullName evidence="1">Slc24a1 protein</fullName>
    </submittedName>
</protein>
<comment type="caution">
    <text evidence="1">The sequence shown here is derived from an EMBL/GenBank/DDBJ whole genome shotgun (WGS) entry which is preliminary data.</text>
</comment>
<dbReference type="AlphaFoldDB" id="A0A812KSP4"/>
<evidence type="ECO:0000313" key="1">
    <source>
        <dbReference type="EMBL" id="CAE7229424.1"/>
    </source>
</evidence>
<reference evidence="1" key="1">
    <citation type="submission" date="2021-02" db="EMBL/GenBank/DDBJ databases">
        <authorList>
            <person name="Dougan E. K."/>
            <person name="Rhodes N."/>
            <person name="Thang M."/>
            <person name="Chan C."/>
        </authorList>
    </citation>
    <scope>NUCLEOTIDE SEQUENCE</scope>
</reference>
<evidence type="ECO:0000313" key="2">
    <source>
        <dbReference type="Proteomes" id="UP000649617"/>
    </source>
</evidence>
<gene>
    <name evidence="1" type="primary">Slc24a1</name>
    <name evidence="1" type="ORF">SPIL2461_LOCUS3404</name>
</gene>
<feature type="non-terminal residue" evidence="1">
    <location>
        <position position="90"/>
    </location>
</feature>
<dbReference type="EMBL" id="CAJNIZ010004145">
    <property type="protein sequence ID" value="CAE7229424.1"/>
    <property type="molecule type" value="Genomic_DNA"/>
</dbReference>
<sequence length="90" mass="9780">DVIAPLLATRSVQGLVGDLQKANELQLDSLRSELSQHVQMLESICSVHWDAPAPERVQIRPLGPRLSSLAVPLRPEAPEAEAEVEIPLPS</sequence>
<accession>A0A812KSP4</accession>